<organism evidence="1 2">
    <name type="scientific">Candidatus Lumbricidiphila eiseniae</name>
    <dbReference type="NCBI Taxonomy" id="1969409"/>
    <lineage>
        <taxon>Bacteria</taxon>
        <taxon>Bacillati</taxon>
        <taxon>Actinomycetota</taxon>
        <taxon>Actinomycetes</taxon>
        <taxon>Micrococcales</taxon>
        <taxon>Microbacteriaceae</taxon>
        <taxon>Candidatus Lumbricidiphila</taxon>
    </lineage>
</organism>
<name>A0A2A6FRK1_9MICO</name>
<comment type="caution">
    <text evidence="1">The sequence shown here is derived from an EMBL/GenBank/DDBJ whole genome shotgun (WGS) entry which is preliminary data.</text>
</comment>
<evidence type="ECO:0000313" key="2">
    <source>
        <dbReference type="Proteomes" id="UP000219994"/>
    </source>
</evidence>
<dbReference type="AlphaFoldDB" id="A0A2A6FRK1"/>
<accession>A0A2A6FRK1</accession>
<evidence type="ECO:0000313" key="1">
    <source>
        <dbReference type="EMBL" id="PDQ35502.1"/>
    </source>
</evidence>
<gene>
    <name evidence="1" type="ORF">B5766_05400</name>
</gene>
<proteinExistence type="predicted"/>
<dbReference type="EMBL" id="NAEP01000032">
    <property type="protein sequence ID" value="PDQ35502.1"/>
    <property type="molecule type" value="Genomic_DNA"/>
</dbReference>
<protein>
    <submittedName>
        <fullName evidence="1">Uncharacterized protein</fullName>
    </submittedName>
</protein>
<dbReference type="Proteomes" id="UP000219994">
    <property type="component" value="Unassembled WGS sequence"/>
</dbReference>
<reference evidence="2" key="1">
    <citation type="submission" date="2017-03" db="EMBL/GenBank/DDBJ databases">
        <authorList>
            <person name="Lund M.B."/>
        </authorList>
    </citation>
    <scope>NUCLEOTIDE SEQUENCE [LARGE SCALE GENOMIC DNA]</scope>
</reference>
<sequence length="88" mass="9491">MRALRGLTATTSLPRVSGFTSTPLATFLLLKSKNSSVPEPDSSLTITPQLCPIDGASVASEKLAEFYICSECREYLTEHELVAPCEAQ</sequence>